<dbReference type="RefSeq" id="WP_197453373.1">
    <property type="nucleotide sequence ID" value="NZ_CP036271.1"/>
</dbReference>
<dbReference type="PANTHER" id="PTHR42280:SF1">
    <property type="entry name" value="CITG FAMILY PROTEIN"/>
    <property type="match status" value="1"/>
</dbReference>
<accession>A0A517SGL8</accession>
<dbReference type="PANTHER" id="PTHR42280">
    <property type="entry name" value="CITG FAMILY PROTEIN"/>
    <property type="match status" value="1"/>
</dbReference>
<reference evidence="1 2" key="1">
    <citation type="submission" date="2019-02" db="EMBL/GenBank/DDBJ databases">
        <title>Deep-cultivation of Planctomycetes and their phenomic and genomic characterization uncovers novel biology.</title>
        <authorList>
            <person name="Wiegand S."/>
            <person name="Jogler M."/>
            <person name="Boedeker C."/>
            <person name="Pinto D."/>
            <person name="Vollmers J."/>
            <person name="Rivas-Marin E."/>
            <person name="Kohn T."/>
            <person name="Peeters S.H."/>
            <person name="Heuer A."/>
            <person name="Rast P."/>
            <person name="Oberbeckmann S."/>
            <person name="Bunk B."/>
            <person name="Jeske O."/>
            <person name="Meyerdierks A."/>
            <person name="Storesund J.E."/>
            <person name="Kallscheuer N."/>
            <person name="Luecker S."/>
            <person name="Lage O.M."/>
            <person name="Pohl T."/>
            <person name="Merkel B.J."/>
            <person name="Hornburger P."/>
            <person name="Mueller R.-W."/>
            <person name="Bruemmer F."/>
            <person name="Labrenz M."/>
            <person name="Spormann A.M."/>
            <person name="Op den Camp H."/>
            <person name="Overmann J."/>
            <person name="Amann R."/>
            <person name="Jetten M.S.M."/>
            <person name="Mascher T."/>
            <person name="Medema M.H."/>
            <person name="Devos D.P."/>
            <person name="Kaster A.-K."/>
            <person name="Ovreas L."/>
            <person name="Rohde M."/>
            <person name="Galperin M.Y."/>
            <person name="Jogler C."/>
        </authorList>
    </citation>
    <scope>NUCLEOTIDE SEQUENCE [LARGE SCALE GENOMIC DNA]</scope>
    <source>
        <strain evidence="1 2">Pan44</strain>
    </source>
</reference>
<protein>
    <submittedName>
        <fullName evidence="1">Triphosphoribosyl-dephospho-CoA synthase</fullName>
    </submittedName>
</protein>
<gene>
    <name evidence="1" type="ORF">Pan44_32790</name>
</gene>
<dbReference type="KEGG" id="ccos:Pan44_32790"/>
<dbReference type="EMBL" id="CP036271">
    <property type="protein sequence ID" value="QDT55237.1"/>
    <property type="molecule type" value="Genomic_DNA"/>
</dbReference>
<name>A0A517SGL8_9PLAN</name>
<dbReference type="Gene3D" id="1.10.4200.10">
    <property type="entry name" value="Triphosphoribosyl-dephospho-CoA protein"/>
    <property type="match status" value="1"/>
</dbReference>
<dbReference type="GO" id="GO:0005524">
    <property type="term" value="F:ATP binding"/>
    <property type="evidence" value="ECO:0007669"/>
    <property type="project" value="InterPro"/>
</dbReference>
<sequence>MSEQLEALIRLACQAEVLARKPGNVHPEASFNDLDADDFLRAADAVAPRLAEAAELGVGKAVYESVRATRQSVATNANLGICLLLAPCAAAVGQGDALRPALARRLEALSVDDARWAYRAIRLAMPGGLGTAEQQDVSDEPTVTLLEAMRLAADRDDVARQFVTGFEDVFETGLSALRDFRAAGIERAIIGAHLRLMAARPDTLILRKCGPGIATESAQRAAAVLEAGWPDRGDADLAGLDHWLRADGHRRNPGTTADLIAATIFVALCEGVLDSARVRQWAFKLA</sequence>
<evidence type="ECO:0000313" key="1">
    <source>
        <dbReference type="EMBL" id="QDT55237.1"/>
    </source>
</evidence>
<organism evidence="1 2">
    <name type="scientific">Caulifigura coniformis</name>
    <dbReference type="NCBI Taxonomy" id="2527983"/>
    <lineage>
        <taxon>Bacteria</taxon>
        <taxon>Pseudomonadati</taxon>
        <taxon>Planctomycetota</taxon>
        <taxon>Planctomycetia</taxon>
        <taxon>Planctomycetales</taxon>
        <taxon>Planctomycetaceae</taxon>
        <taxon>Caulifigura</taxon>
    </lineage>
</organism>
<dbReference type="AlphaFoldDB" id="A0A517SGL8"/>
<dbReference type="InParanoid" id="A0A517SGL8"/>
<dbReference type="Pfam" id="PF01874">
    <property type="entry name" value="CitG"/>
    <property type="match status" value="1"/>
</dbReference>
<dbReference type="GO" id="GO:0046917">
    <property type="term" value="F:triphosphoribosyl-dephospho-CoA synthase activity"/>
    <property type="evidence" value="ECO:0007669"/>
    <property type="project" value="InterPro"/>
</dbReference>
<dbReference type="Proteomes" id="UP000315700">
    <property type="component" value="Chromosome"/>
</dbReference>
<proteinExistence type="predicted"/>
<dbReference type="InterPro" id="IPR002736">
    <property type="entry name" value="CitG"/>
</dbReference>
<evidence type="ECO:0000313" key="2">
    <source>
        <dbReference type="Proteomes" id="UP000315700"/>
    </source>
</evidence>
<keyword evidence="2" id="KW-1185">Reference proteome</keyword>